<organism evidence="1 2">
    <name type="scientific">Bursaphelenchus xylophilus</name>
    <name type="common">Pinewood nematode worm</name>
    <name type="synonym">Aphelenchoides xylophilus</name>
    <dbReference type="NCBI Taxonomy" id="6326"/>
    <lineage>
        <taxon>Eukaryota</taxon>
        <taxon>Metazoa</taxon>
        <taxon>Ecdysozoa</taxon>
        <taxon>Nematoda</taxon>
        <taxon>Chromadorea</taxon>
        <taxon>Rhabditida</taxon>
        <taxon>Tylenchina</taxon>
        <taxon>Tylenchomorpha</taxon>
        <taxon>Aphelenchoidea</taxon>
        <taxon>Aphelenchoididae</taxon>
        <taxon>Bursaphelenchus</taxon>
    </lineage>
</organism>
<dbReference type="AlphaFoldDB" id="A0A1I7SNL9"/>
<evidence type="ECO:0000313" key="2">
    <source>
        <dbReference type="WBParaSite" id="BXY_1465900.1"/>
    </source>
</evidence>
<dbReference type="Proteomes" id="UP000095284">
    <property type="component" value="Unplaced"/>
</dbReference>
<reference evidence="2" key="1">
    <citation type="submission" date="2016-11" db="UniProtKB">
        <authorList>
            <consortium name="WormBaseParasite"/>
        </authorList>
    </citation>
    <scope>IDENTIFICATION</scope>
</reference>
<accession>A0A1I7SNL9</accession>
<sequence>MTTRILVVFDDGQQARSLIEADSIVLVVVYPLNIEPRTECAHVSELRPTPLTFRHFCALAFDYSAERSVADVSLKGKFFLKIADFAVGDLSVERSAGGAFSFTSWALTIRIKLLGPRD</sequence>
<evidence type="ECO:0000313" key="1">
    <source>
        <dbReference type="Proteomes" id="UP000095284"/>
    </source>
</evidence>
<protein>
    <submittedName>
        <fullName evidence="2">Uncharacterized protein</fullName>
    </submittedName>
</protein>
<name>A0A1I7SNL9_BURXY</name>
<dbReference type="WBParaSite" id="BXY_1465900.1">
    <property type="protein sequence ID" value="BXY_1465900.1"/>
    <property type="gene ID" value="BXY_1465900"/>
</dbReference>
<proteinExistence type="predicted"/>